<feature type="domain" description="Nucleoside phosphorylase" evidence="1">
    <location>
        <begin position="12"/>
        <end position="288"/>
    </location>
</feature>
<dbReference type="EMBL" id="GL385404">
    <property type="protein sequence ID" value="EJT69372.1"/>
    <property type="molecule type" value="Genomic_DNA"/>
</dbReference>
<reference evidence="3" key="5">
    <citation type="submission" date="2018-04" db="UniProtKB">
        <authorList>
            <consortium name="EnsemblFungi"/>
        </authorList>
    </citation>
    <scope>IDENTIFICATION</scope>
    <source>
        <strain evidence="3">R3-111a-1</strain>
    </source>
</reference>
<dbReference type="GO" id="GO:0003824">
    <property type="term" value="F:catalytic activity"/>
    <property type="evidence" value="ECO:0007669"/>
    <property type="project" value="InterPro"/>
</dbReference>
<dbReference type="SUPFAM" id="SSF53167">
    <property type="entry name" value="Purine and uridine phosphorylases"/>
    <property type="match status" value="1"/>
</dbReference>
<dbReference type="VEuPathDB" id="FungiDB:GGTG_12991"/>
<dbReference type="AlphaFoldDB" id="J3PHL1"/>
<accession>J3PHL1</accession>
<evidence type="ECO:0000259" key="1">
    <source>
        <dbReference type="Pfam" id="PF01048"/>
    </source>
</evidence>
<dbReference type="InterPro" id="IPR053137">
    <property type="entry name" value="NLR-like"/>
</dbReference>
<evidence type="ECO:0000313" key="2">
    <source>
        <dbReference type="EMBL" id="EJT69372.1"/>
    </source>
</evidence>
<dbReference type="HOGENOM" id="CLU_415624_0_0_1"/>
<dbReference type="Proteomes" id="UP000006039">
    <property type="component" value="Unassembled WGS sequence"/>
</dbReference>
<reference evidence="3" key="4">
    <citation type="journal article" date="2015" name="G3 (Bethesda)">
        <title>Genome sequences of three phytopathogenic species of the Magnaporthaceae family of fungi.</title>
        <authorList>
            <person name="Okagaki L.H."/>
            <person name="Nunes C.C."/>
            <person name="Sailsbery J."/>
            <person name="Clay B."/>
            <person name="Brown D."/>
            <person name="John T."/>
            <person name="Oh Y."/>
            <person name="Young N."/>
            <person name="Fitzgerald M."/>
            <person name="Haas B.J."/>
            <person name="Zeng Q."/>
            <person name="Young S."/>
            <person name="Adiconis X."/>
            <person name="Fan L."/>
            <person name="Levin J.Z."/>
            <person name="Mitchell T.K."/>
            <person name="Okubara P.A."/>
            <person name="Farman M.L."/>
            <person name="Kohn L.M."/>
            <person name="Birren B."/>
            <person name="Ma L.-J."/>
            <person name="Dean R.A."/>
        </authorList>
    </citation>
    <scope>NUCLEOTIDE SEQUENCE</scope>
    <source>
        <strain evidence="3">R3-111a-1</strain>
    </source>
</reference>
<evidence type="ECO:0000313" key="4">
    <source>
        <dbReference type="Proteomes" id="UP000006039"/>
    </source>
</evidence>
<dbReference type="Gene3D" id="3.40.50.1580">
    <property type="entry name" value="Nucleoside phosphorylase domain"/>
    <property type="match status" value="1"/>
</dbReference>
<dbReference type="OrthoDB" id="1658288at2759"/>
<reference evidence="2" key="3">
    <citation type="submission" date="2010-09" db="EMBL/GenBank/DDBJ databases">
        <title>Annotation of Gaeumannomyces graminis var. tritici R3-111a-1.</title>
        <authorList>
            <consortium name="The Broad Institute Genome Sequencing Platform"/>
            <person name="Ma L.-J."/>
            <person name="Dead R."/>
            <person name="Young S.K."/>
            <person name="Zeng Q."/>
            <person name="Gargeya S."/>
            <person name="Fitzgerald M."/>
            <person name="Haas B."/>
            <person name="Abouelleil A."/>
            <person name="Alvarado L."/>
            <person name="Arachchi H.M."/>
            <person name="Berlin A."/>
            <person name="Brown A."/>
            <person name="Chapman S.B."/>
            <person name="Chen Z."/>
            <person name="Dunbar C."/>
            <person name="Freedman E."/>
            <person name="Gearin G."/>
            <person name="Gellesch M."/>
            <person name="Goldberg J."/>
            <person name="Griggs A."/>
            <person name="Gujja S."/>
            <person name="Heiman D."/>
            <person name="Howarth C."/>
            <person name="Larson L."/>
            <person name="Lui A."/>
            <person name="MacDonald P.J.P."/>
            <person name="Mehta T."/>
            <person name="Montmayeur A."/>
            <person name="Murphy C."/>
            <person name="Neiman D."/>
            <person name="Pearson M."/>
            <person name="Priest M."/>
            <person name="Roberts A."/>
            <person name="Saif S."/>
            <person name="Shea T."/>
            <person name="Shenoy N."/>
            <person name="Sisk P."/>
            <person name="Stolte C."/>
            <person name="Sykes S."/>
            <person name="Yandava C."/>
            <person name="Wortman J."/>
            <person name="Nusbaum C."/>
            <person name="Birren B."/>
        </authorList>
    </citation>
    <scope>NUCLEOTIDE SEQUENCE</scope>
    <source>
        <strain evidence="2">R3-111a-1</strain>
    </source>
</reference>
<dbReference type="InterPro" id="IPR000845">
    <property type="entry name" value="Nucleoside_phosphorylase_d"/>
</dbReference>
<sequence>MTRPAGRGDFEIAIICALTIEADAAEALFDRHWGDEGPPYDKAPGDPNAYSTGYIGRHNVVLAHMPGIGKANAALVASNCRNSFPNIKLALVVGVCGAAPFAPSNNDEIVLGDVIISDGVIQYDLGRRLPEGFVRKDTLLDSLGRPNAEIRALVVKLKGIRGQATLKRKMASYMEELQKQPEVKAEYPGLQHDRLFEATYRHVGDGMICEDCCCSGRLVSRSRLAQGIPQPAVHFGLIATGDMVMKSGEERDEIVRREGAIGFEMEGAGVWDSFPCVVIKGVCDYADSHKTKVWQRYAAATAAACMKSFLDYWVPSVTIGRVQEHPTGPWLLIPLPRHDAGVGRGAMPVGTLQAMAPLVGLGGMGGFRVAFPNEGTIFGAANCGSTRLKEVHLDARDMMPRIADTHFDKILDIMRPKRSPENALQKHKSIARRSSPWRSQNRDTLELLRRVGQWASAPKSSLLVLQTQPRAHARVKEMAIELIGFLRPQSPKVIWYLSGTSIEDKCASAVEVLRSLIFQSLKLVPELVASELGSFSTTKLRAAHSENEWLDLLCSILQHLNSCFIIIEAEDVFRNGGSVQLMGLLQRIADRFRDSGAAIKLLVVSYNHTWPSPDESRLEDMPTVLVVNREAPVPPRLRRPGARSVFHGAAWGRTLSRKTT</sequence>
<evidence type="ECO:0000313" key="3">
    <source>
        <dbReference type="EnsemblFungi" id="EJT69372"/>
    </source>
</evidence>
<dbReference type="InterPro" id="IPR035994">
    <property type="entry name" value="Nucleoside_phosphorylase_sf"/>
</dbReference>
<dbReference type="eggNOG" id="KOG1840">
    <property type="taxonomic scope" value="Eukaryota"/>
</dbReference>
<protein>
    <recommendedName>
        <fullName evidence="1">Nucleoside phosphorylase domain-containing protein</fullName>
    </recommendedName>
</protein>
<proteinExistence type="predicted"/>
<dbReference type="GO" id="GO:0009116">
    <property type="term" value="P:nucleoside metabolic process"/>
    <property type="evidence" value="ECO:0007669"/>
    <property type="project" value="InterPro"/>
</dbReference>
<reference evidence="2" key="2">
    <citation type="submission" date="2010-07" db="EMBL/GenBank/DDBJ databases">
        <authorList>
            <consortium name="The Broad Institute Genome Sequencing Platform"/>
            <consortium name="Broad Institute Genome Sequencing Center for Infectious Disease"/>
            <person name="Ma L.-J."/>
            <person name="Dead R."/>
            <person name="Young S."/>
            <person name="Zeng Q."/>
            <person name="Koehrsen M."/>
            <person name="Alvarado L."/>
            <person name="Berlin A."/>
            <person name="Chapman S.B."/>
            <person name="Chen Z."/>
            <person name="Freedman E."/>
            <person name="Gellesch M."/>
            <person name="Goldberg J."/>
            <person name="Griggs A."/>
            <person name="Gujja S."/>
            <person name="Heilman E.R."/>
            <person name="Heiman D."/>
            <person name="Hepburn T."/>
            <person name="Howarth C."/>
            <person name="Jen D."/>
            <person name="Larson L."/>
            <person name="Mehta T."/>
            <person name="Neiman D."/>
            <person name="Pearson M."/>
            <person name="Roberts A."/>
            <person name="Saif S."/>
            <person name="Shea T."/>
            <person name="Shenoy N."/>
            <person name="Sisk P."/>
            <person name="Stolte C."/>
            <person name="Sykes S."/>
            <person name="Walk T."/>
            <person name="White J."/>
            <person name="Yandava C."/>
            <person name="Haas B."/>
            <person name="Nusbaum C."/>
            <person name="Birren B."/>
        </authorList>
    </citation>
    <scope>NUCLEOTIDE SEQUENCE</scope>
    <source>
        <strain evidence="2">R3-111a-1</strain>
    </source>
</reference>
<dbReference type="EnsemblFungi" id="EJT69372">
    <property type="protein sequence ID" value="EJT69372"/>
    <property type="gene ID" value="GGTG_12991"/>
</dbReference>
<dbReference type="Pfam" id="PF01048">
    <property type="entry name" value="PNP_UDP_1"/>
    <property type="match status" value="1"/>
</dbReference>
<gene>
    <name evidence="3" type="primary">20353449</name>
    <name evidence="2" type="ORF">GGTG_12991</name>
</gene>
<dbReference type="STRING" id="644352.J3PHL1"/>
<dbReference type="PANTHER" id="PTHR46082:SF6">
    <property type="entry name" value="AAA+ ATPASE DOMAIN-CONTAINING PROTEIN-RELATED"/>
    <property type="match status" value="1"/>
</dbReference>
<organism evidence="2">
    <name type="scientific">Gaeumannomyces tritici (strain R3-111a-1)</name>
    <name type="common">Wheat and barley take-all root rot fungus</name>
    <name type="synonym">Gaeumannomyces graminis var. tritici</name>
    <dbReference type="NCBI Taxonomy" id="644352"/>
    <lineage>
        <taxon>Eukaryota</taxon>
        <taxon>Fungi</taxon>
        <taxon>Dikarya</taxon>
        <taxon>Ascomycota</taxon>
        <taxon>Pezizomycotina</taxon>
        <taxon>Sordariomycetes</taxon>
        <taxon>Sordariomycetidae</taxon>
        <taxon>Magnaporthales</taxon>
        <taxon>Magnaporthaceae</taxon>
        <taxon>Gaeumannomyces</taxon>
    </lineage>
</organism>
<keyword evidence="4" id="KW-1185">Reference proteome</keyword>
<name>J3PHL1_GAET3</name>
<dbReference type="RefSeq" id="XP_009229157.1">
    <property type="nucleotide sequence ID" value="XM_009230893.1"/>
</dbReference>
<dbReference type="PANTHER" id="PTHR46082">
    <property type="entry name" value="ATP/GTP-BINDING PROTEIN-RELATED"/>
    <property type="match status" value="1"/>
</dbReference>
<dbReference type="GeneID" id="20353449"/>
<reference evidence="4" key="1">
    <citation type="submission" date="2010-07" db="EMBL/GenBank/DDBJ databases">
        <title>The genome sequence of Gaeumannomyces graminis var. tritici strain R3-111a-1.</title>
        <authorList>
            <consortium name="The Broad Institute Genome Sequencing Platform"/>
            <person name="Ma L.-J."/>
            <person name="Dead R."/>
            <person name="Young S."/>
            <person name="Zeng Q."/>
            <person name="Koehrsen M."/>
            <person name="Alvarado L."/>
            <person name="Berlin A."/>
            <person name="Chapman S.B."/>
            <person name="Chen Z."/>
            <person name="Freedman E."/>
            <person name="Gellesch M."/>
            <person name="Goldberg J."/>
            <person name="Griggs A."/>
            <person name="Gujja S."/>
            <person name="Heilman E.R."/>
            <person name="Heiman D."/>
            <person name="Hepburn T."/>
            <person name="Howarth C."/>
            <person name="Jen D."/>
            <person name="Larson L."/>
            <person name="Mehta T."/>
            <person name="Neiman D."/>
            <person name="Pearson M."/>
            <person name="Roberts A."/>
            <person name="Saif S."/>
            <person name="Shea T."/>
            <person name="Shenoy N."/>
            <person name="Sisk P."/>
            <person name="Stolte C."/>
            <person name="Sykes S."/>
            <person name="Walk T."/>
            <person name="White J."/>
            <person name="Yandava C."/>
            <person name="Haas B."/>
            <person name="Nusbaum C."/>
            <person name="Birren B."/>
        </authorList>
    </citation>
    <scope>NUCLEOTIDE SEQUENCE [LARGE SCALE GENOMIC DNA]</scope>
    <source>
        <strain evidence="4">R3-111a-1</strain>
    </source>
</reference>